<dbReference type="RefSeq" id="WP_308731669.1">
    <property type="nucleotide sequence ID" value="NZ_JAJEQN010000016.1"/>
</dbReference>
<accession>A0AAE3E4J0</accession>
<protein>
    <submittedName>
        <fullName evidence="1">Uncharacterized protein</fullName>
    </submittedName>
</protein>
<proteinExistence type="predicted"/>
<name>A0AAE3E4J0_9FIRM</name>
<keyword evidence="2" id="KW-1185">Reference proteome</keyword>
<gene>
    <name evidence="1" type="ORF">LKD48_07855</name>
</gene>
<evidence type="ECO:0000313" key="1">
    <source>
        <dbReference type="EMBL" id="MCC2221548.1"/>
    </source>
</evidence>
<sequence>MKNQMKNKYCLDEKDWQRAKAALLLAKNFGLIPDDTVEALEERRKEKNEENRHKQEKGELFYGPYFYTPPMYLQYELTRFRLDFVQPSEKIKQLGVCPSFTREERLNFYENNHDLFGRYHGDYFPFEDVEQIIEKRLREEAYDKLIQNILCQSD</sequence>
<reference evidence="1 2" key="1">
    <citation type="submission" date="2021-10" db="EMBL/GenBank/DDBJ databases">
        <title>Anaerobic single-cell dispensing facilitates the cultivation of human gut bacteria.</title>
        <authorList>
            <person name="Afrizal A."/>
        </authorList>
    </citation>
    <scope>NUCLEOTIDE SEQUENCE [LARGE SCALE GENOMIC DNA]</scope>
    <source>
        <strain evidence="1 2">CLA-AA-H224</strain>
    </source>
</reference>
<comment type="caution">
    <text evidence="1">The sequence shown here is derived from an EMBL/GenBank/DDBJ whole genome shotgun (WGS) entry which is preliminary data.</text>
</comment>
<dbReference type="EMBL" id="JAJEQN010000016">
    <property type="protein sequence ID" value="MCC2221548.1"/>
    <property type="molecule type" value="Genomic_DNA"/>
</dbReference>
<organism evidence="1 2">
    <name type="scientific">Anthropogastromicrobium aceti</name>
    <dbReference type="NCBI Taxonomy" id="2981768"/>
    <lineage>
        <taxon>Bacteria</taxon>
        <taxon>Bacillati</taxon>
        <taxon>Bacillota</taxon>
        <taxon>Clostridia</taxon>
        <taxon>Lachnospirales</taxon>
        <taxon>Lachnospiraceae</taxon>
        <taxon>Anthropogastromicrobium</taxon>
    </lineage>
</organism>
<evidence type="ECO:0000313" key="2">
    <source>
        <dbReference type="Proteomes" id="UP001198200"/>
    </source>
</evidence>
<dbReference type="Proteomes" id="UP001198200">
    <property type="component" value="Unassembled WGS sequence"/>
</dbReference>
<dbReference type="AlphaFoldDB" id="A0AAE3E4J0"/>